<proteinExistence type="predicted"/>
<dbReference type="Gene3D" id="3.30.70.370">
    <property type="match status" value="1"/>
</dbReference>
<sequence>MQLYSEHDVLKDFREQVLLQLDPAQLDDLPPLPSKGNLELHSVLQSKYCFA</sequence>
<accession>A0A1H7SPA9</accession>
<keyword evidence="1" id="KW-0240">DNA-directed RNA polymerase</keyword>
<dbReference type="AlphaFoldDB" id="A0A1H7SPA9"/>
<dbReference type="InterPro" id="IPR043502">
    <property type="entry name" value="DNA/RNA_pol_sf"/>
</dbReference>
<keyword evidence="2" id="KW-1185">Reference proteome</keyword>
<evidence type="ECO:0000313" key="1">
    <source>
        <dbReference type="EMBL" id="SEL74353.1"/>
    </source>
</evidence>
<dbReference type="EMBL" id="FOAS01000020">
    <property type="protein sequence ID" value="SEL74353.1"/>
    <property type="molecule type" value="Genomic_DNA"/>
</dbReference>
<name>A0A1H7SPA9_9GAMM</name>
<dbReference type="Proteomes" id="UP000185766">
    <property type="component" value="Unassembled WGS sequence"/>
</dbReference>
<reference evidence="1 2" key="1">
    <citation type="submission" date="2016-10" db="EMBL/GenBank/DDBJ databases">
        <authorList>
            <person name="de Groot N.N."/>
        </authorList>
    </citation>
    <scope>NUCLEOTIDE SEQUENCE [LARGE SCALE GENOMIC DNA]</scope>
    <source>
        <strain evidence="1 2">JCM 19513</strain>
    </source>
</reference>
<gene>
    <name evidence="1" type="ORF">SAMN05216214_1204</name>
</gene>
<evidence type="ECO:0000313" key="2">
    <source>
        <dbReference type="Proteomes" id="UP000185766"/>
    </source>
</evidence>
<keyword evidence="1" id="KW-0804">Transcription</keyword>
<organism evidence="1 2">
    <name type="scientific">Atopomonas hussainii</name>
    <dbReference type="NCBI Taxonomy" id="1429083"/>
    <lineage>
        <taxon>Bacteria</taxon>
        <taxon>Pseudomonadati</taxon>
        <taxon>Pseudomonadota</taxon>
        <taxon>Gammaproteobacteria</taxon>
        <taxon>Pseudomonadales</taxon>
        <taxon>Pseudomonadaceae</taxon>
        <taxon>Atopomonas</taxon>
    </lineage>
</organism>
<dbReference type="GO" id="GO:0000428">
    <property type="term" value="C:DNA-directed RNA polymerase complex"/>
    <property type="evidence" value="ECO:0007669"/>
    <property type="project" value="UniProtKB-KW"/>
</dbReference>
<protein>
    <submittedName>
        <fullName evidence="1">DNA-directed RNA polymerase</fullName>
    </submittedName>
</protein>
<dbReference type="SUPFAM" id="SSF56672">
    <property type="entry name" value="DNA/RNA polymerases"/>
    <property type="match status" value="1"/>
</dbReference>